<gene>
    <name evidence="5" type="ORF">ACFSXZ_40625</name>
</gene>
<dbReference type="PRINTS" id="PR00081">
    <property type="entry name" value="GDHRDH"/>
</dbReference>
<protein>
    <submittedName>
        <fullName evidence="5">SDR family NAD(P)-dependent oxidoreductase</fullName>
    </submittedName>
</protein>
<comment type="caution">
    <text evidence="5">The sequence shown here is derived from an EMBL/GenBank/DDBJ whole genome shotgun (WGS) entry which is preliminary data.</text>
</comment>
<evidence type="ECO:0000256" key="3">
    <source>
        <dbReference type="RuleBase" id="RU000363"/>
    </source>
</evidence>
<organism evidence="5 6">
    <name type="scientific">Amycolatopsis pigmentata</name>
    <dbReference type="NCBI Taxonomy" id="450801"/>
    <lineage>
        <taxon>Bacteria</taxon>
        <taxon>Bacillati</taxon>
        <taxon>Actinomycetota</taxon>
        <taxon>Actinomycetes</taxon>
        <taxon>Pseudonocardiales</taxon>
        <taxon>Pseudonocardiaceae</taxon>
        <taxon>Amycolatopsis</taxon>
    </lineage>
</organism>
<dbReference type="InterPro" id="IPR051687">
    <property type="entry name" value="Peroxisomal_Beta-Oxidation"/>
</dbReference>
<dbReference type="PRINTS" id="PR00080">
    <property type="entry name" value="SDRFAMILY"/>
</dbReference>
<comment type="similarity">
    <text evidence="1 3">Belongs to the short-chain dehydrogenases/reductases (SDR) family.</text>
</comment>
<dbReference type="SUPFAM" id="SSF51735">
    <property type="entry name" value="NAD(P)-binding Rossmann-fold domains"/>
    <property type="match status" value="1"/>
</dbReference>
<sequence>MPHRLRYRRLEGRVAIVTGAGAGLGRAHALALAEHGAKVVVNDLGGSTDGTGQGSAAADQVVSQILAAGGEAVAEYSSVADPGSAARIVDAAISAWGRLDILVNNAGVLRDRTIPNLTDEDIETVLDVHLKGSFSVSRAAYRVMKPAGFGRIILTASGAGFFGAAGQANYSAAKGGIAGLSRALAVEGARYGITSNCLAPLAQTRLTGDAFGPLGAALQPELISPLVVFLASPTTTVTGEVFSAGGGRFARIFTAYTPGVLLNAGAGPTTADEIEAHLTEILDVDGYTVPASSAEEVMTLVGQLAGHSGPASVAD</sequence>
<dbReference type="Proteomes" id="UP001597417">
    <property type="component" value="Unassembled WGS sequence"/>
</dbReference>
<evidence type="ECO:0000256" key="1">
    <source>
        <dbReference type="ARBA" id="ARBA00006484"/>
    </source>
</evidence>
<dbReference type="SMART" id="SM00822">
    <property type="entry name" value="PKS_KR"/>
    <property type="match status" value="1"/>
</dbReference>
<dbReference type="InterPro" id="IPR057326">
    <property type="entry name" value="KR_dom"/>
</dbReference>
<dbReference type="PANTHER" id="PTHR45024:SF2">
    <property type="entry name" value="SCP2 DOMAIN-CONTAINING PROTEIN"/>
    <property type="match status" value="1"/>
</dbReference>
<evidence type="ECO:0000313" key="5">
    <source>
        <dbReference type="EMBL" id="MFD2422647.1"/>
    </source>
</evidence>
<dbReference type="PANTHER" id="PTHR45024">
    <property type="entry name" value="DEHYDROGENASES, SHORT CHAIN"/>
    <property type="match status" value="1"/>
</dbReference>
<dbReference type="PROSITE" id="PS00061">
    <property type="entry name" value="ADH_SHORT"/>
    <property type="match status" value="1"/>
</dbReference>
<dbReference type="EMBL" id="JBHUKR010000029">
    <property type="protein sequence ID" value="MFD2422647.1"/>
    <property type="molecule type" value="Genomic_DNA"/>
</dbReference>
<accession>A0ABW5G973</accession>
<dbReference type="Pfam" id="PF00106">
    <property type="entry name" value="adh_short"/>
    <property type="match status" value="1"/>
</dbReference>
<evidence type="ECO:0000313" key="6">
    <source>
        <dbReference type="Proteomes" id="UP001597417"/>
    </source>
</evidence>
<dbReference type="RefSeq" id="WP_378271830.1">
    <property type="nucleotide sequence ID" value="NZ_JBHUKR010000029.1"/>
</dbReference>
<keyword evidence="2" id="KW-0560">Oxidoreductase</keyword>
<dbReference type="InterPro" id="IPR020904">
    <property type="entry name" value="Sc_DH/Rdtase_CS"/>
</dbReference>
<dbReference type="Gene3D" id="3.40.50.720">
    <property type="entry name" value="NAD(P)-binding Rossmann-like Domain"/>
    <property type="match status" value="1"/>
</dbReference>
<feature type="domain" description="Ketoreductase" evidence="4">
    <location>
        <begin position="13"/>
        <end position="204"/>
    </location>
</feature>
<evidence type="ECO:0000259" key="4">
    <source>
        <dbReference type="SMART" id="SM00822"/>
    </source>
</evidence>
<keyword evidence="6" id="KW-1185">Reference proteome</keyword>
<name>A0ABW5G973_9PSEU</name>
<dbReference type="InterPro" id="IPR036291">
    <property type="entry name" value="NAD(P)-bd_dom_sf"/>
</dbReference>
<evidence type="ECO:0000256" key="2">
    <source>
        <dbReference type="ARBA" id="ARBA00023002"/>
    </source>
</evidence>
<proteinExistence type="inferred from homology"/>
<dbReference type="InterPro" id="IPR002347">
    <property type="entry name" value="SDR_fam"/>
</dbReference>
<reference evidence="6" key="1">
    <citation type="journal article" date="2019" name="Int. J. Syst. Evol. Microbiol.">
        <title>The Global Catalogue of Microorganisms (GCM) 10K type strain sequencing project: providing services to taxonomists for standard genome sequencing and annotation.</title>
        <authorList>
            <consortium name="The Broad Institute Genomics Platform"/>
            <consortium name="The Broad Institute Genome Sequencing Center for Infectious Disease"/>
            <person name="Wu L."/>
            <person name="Ma J."/>
        </authorList>
    </citation>
    <scope>NUCLEOTIDE SEQUENCE [LARGE SCALE GENOMIC DNA]</scope>
    <source>
        <strain evidence="6">CGMCC 4.7645</strain>
    </source>
</reference>